<proteinExistence type="predicted"/>
<dbReference type="AlphaFoldDB" id="A0AAD4NAJ3"/>
<organism evidence="3 4">
    <name type="scientific">Ditylenchus destructor</name>
    <dbReference type="NCBI Taxonomy" id="166010"/>
    <lineage>
        <taxon>Eukaryota</taxon>
        <taxon>Metazoa</taxon>
        <taxon>Ecdysozoa</taxon>
        <taxon>Nematoda</taxon>
        <taxon>Chromadorea</taxon>
        <taxon>Rhabditida</taxon>
        <taxon>Tylenchina</taxon>
        <taxon>Tylenchomorpha</taxon>
        <taxon>Sphaerularioidea</taxon>
        <taxon>Anguinidae</taxon>
        <taxon>Anguininae</taxon>
        <taxon>Ditylenchus</taxon>
    </lineage>
</organism>
<protein>
    <submittedName>
        <fullName evidence="3">Uncharacterized protein</fullName>
    </submittedName>
</protein>
<comment type="caution">
    <text evidence="3">The sequence shown here is derived from an EMBL/GenBank/DDBJ whole genome shotgun (WGS) entry which is preliminary data.</text>
</comment>
<keyword evidence="2" id="KW-0732">Signal</keyword>
<evidence type="ECO:0000313" key="3">
    <source>
        <dbReference type="EMBL" id="KAI1717230.1"/>
    </source>
</evidence>
<dbReference type="EMBL" id="JAKKPZ010000009">
    <property type="protein sequence ID" value="KAI1717230.1"/>
    <property type="molecule type" value="Genomic_DNA"/>
</dbReference>
<feature type="compositionally biased region" description="Polar residues" evidence="1">
    <location>
        <begin position="39"/>
        <end position="48"/>
    </location>
</feature>
<gene>
    <name evidence="3" type="ORF">DdX_06967</name>
</gene>
<name>A0AAD4NAJ3_9BILA</name>
<keyword evidence="4" id="KW-1185">Reference proteome</keyword>
<evidence type="ECO:0000256" key="1">
    <source>
        <dbReference type="SAM" id="MobiDB-lite"/>
    </source>
</evidence>
<feature type="compositionally biased region" description="Acidic residues" evidence="1">
    <location>
        <begin position="49"/>
        <end position="58"/>
    </location>
</feature>
<feature type="region of interest" description="Disordered" evidence="1">
    <location>
        <begin position="36"/>
        <end position="60"/>
    </location>
</feature>
<evidence type="ECO:0000313" key="4">
    <source>
        <dbReference type="Proteomes" id="UP001201812"/>
    </source>
</evidence>
<feature type="chain" id="PRO_5041984896" evidence="2">
    <location>
        <begin position="18"/>
        <end position="112"/>
    </location>
</feature>
<accession>A0AAD4NAJ3</accession>
<dbReference type="Proteomes" id="UP001201812">
    <property type="component" value="Unassembled WGS sequence"/>
</dbReference>
<feature type="signal peptide" evidence="2">
    <location>
        <begin position="1"/>
        <end position="17"/>
    </location>
</feature>
<reference evidence="3" key="1">
    <citation type="submission" date="2022-01" db="EMBL/GenBank/DDBJ databases">
        <title>Genome Sequence Resource for Two Populations of Ditylenchus destructor, the Migratory Endoparasitic Phytonematode.</title>
        <authorList>
            <person name="Zhang H."/>
            <person name="Lin R."/>
            <person name="Xie B."/>
        </authorList>
    </citation>
    <scope>NUCLEOTIDE SEQUENCE</scope>
    <source>
        <strain evidence="3">BazhouSP</strain>
    </source>
</reference>
<sequence length="112" mass="12906">MNHILLVFLCILNTTASLNLPYHRLFRQYQDQLVGRLSPSGSYSTSAPDDSEDSDDGGIEDRSKRFAASIYRPIPFFPIRHLSERHLILPAEGQTQRHPASLRFDPNRVLWR</sequence>
<evidence type="ECO:0000256" key="2">
    <source>
        <dbReference type="SAM" id="SignalP"/>
    </source>
</evidence>